<dbReference type="GO" id="GO:0019843">
    <property type="term" value="F:rRNA binding"/>
    <property type="evidence" value="ECO:0007669"/>
    <property type="project" value="UniProtKB-UniRule"/>
</dbReference>
<evidence type="ECO:0000313" key="12">
    <source>
        <dbReference type="EMBL" id="QGZ95011.1"/>
    </source>
</evidence>
<sequence length="269" mass="30273">MGQKVNPIGLRLGVNRTWDSRWYASGAQFSTLLHQDIAIRKFVREKLKAAGISKIIIERPLKKCRVTVHTAKPGVVIGKKGADIEKLRKELARMAPGAEVHLNLVEVRKPETDSMLVAEGVAQQLERRVAFRRAMKRAMQSAMRLGAQGIRINVSGRLGGAEIARMEWYREGRVPLHTLRADIDYGFVEADTAYGKIGVKVWIFKGEIMEHDPMAQDKRSMESGESRERRDRDDRGPRPPRDDRPGADRPRRGRRPPRGADDAAPEGEA</sequence>
<dbReference type="InterPro" id="IPR018280">
    <property type="entry name" value="Ribosomal_uS3_CS"/>
</dbReference>
<dbReference type="GO" id="GO:0003735">
    <property type="term" value="F:structural constituent of ribosome"/>
    <property type="evidence" value="ECO:0007669"/>
    <property type="project" value="InterPro"/>
</dbReference>
<dbReference type="InterPro" id="IPR001351">
    <property type="entry name" value="Ribosomal_uS3_C"/>
</dbReference>
<dbReference type="PANTHER" id="PTHR11760">
    <property type="entry name" value="30S/40S RIBOSOMAL PROTEIN S3"/>
    <property type="match status" value="1"/>
</dbReference>
<evidence type="ECO:0000256" key="6">
    <source>
        <dbReference type="ARBA" id="ARBA00024998"/>
    </source>
</evidence>
<evidence type="ECO:0000256" key="1">
    <source>
        <dbReference type="ARBA" id="ARBA00010761"/>
    </source>
</evidence>
<dbReference type="PROSITE" id="PS50823">
    <property type="entry name" value="KH_TYPE_2"/>
    <property type="match status" value="1"/>
</dbReference>
<comment type="function">
    <text evidence="6 8">Binds the lower part of the 30S subunit head. Binds mRNA in the 70S ribosome, positioning it for translation.</text>
</comment>
<dbReference type="Proteomes" id="UP000431269">
    <property type="component" value="Chromosome"/>
</dbReference>
<evidence type="ECO:0000256" key="7">
    <source>
        <dbReference type="ARBA" id="ARBA00035257"/>
    </source>
</evidence>
<keyword evidence="3 8" id="KW-0694">RNA-binding</keyword>
<dbReference type="InterPro" id="IPR057258">
    <property type="entry name" value="Ribosomal_uS3"/>
</dbReference>
<dbReference type="Gene3D" id="3.30.300.20">
    <property type="match status" value="1"/>
</dbReference>
<name>A0A6I6MLW5_9CAUL</name>
<dbReference type="Pfam" id="PF07650">
    <property type="entry name" value="KH_2"/>
    <property type="match status" value="1"/>
</dbReference>
<dbReference type="RefSeq" id="WP_158765903.1">
    <property type="nucleotide sequence ID" value="NZ_CP047045.1"/>
</dbReference>
<reference evidence="13" key="1">
    <citation type="submission" date="2019-12" db="EMBL/GenBank/DDBJ databases">
        <title>Complete genome of Terracaulis silvestris 0127_4.</title>
        <authorList>
            <person name="Vieira S."/>
            <person name="Riedel T."/>
            <person name="Sproer C."/>
            <person name="Pascual J."/>
            <person name="Boedeker C."/>
            <person name="Overmann J."/>
        </authorList>
    </citation>
    <scope>NUCLEOTIDE SEQUENCE [LARGE SCALE GENOMIC DNA]</scope>
    <source>
        <strain evidence="13">0127_4</strain>
    </source>
</reference>
<dbReference type="PROSITE" id="PS00548">
    <property type="entry name" value="RIBOSOMAL_S3"/>
    <property type="match status" value="1"/>
</dbReference>
<evidence type="ECO:0000256" key="4">
    <source>
        <dbReference type="ARBA" id="ARBA00022980"/>
    </source>
</evidence>
<keyword evidence="4 8" id="KW-0689">Ribosomal protein</keyword>
<dbReference type="SMART" id="SM00322">
    <property type="entry name" value="KH"/>
    <property type="match status" value="1"/>
</dbReference>
<keyword evidence="13" id="KW-1185">Reference proteome</keyword>
<comment type="subunit">
    <text evidence="8">Part of the 30S ribosomal subunit. Forms a tight complex with proteins S10 and S14.</text>
</comment>
<dbReference type="InterPro" id="IPR009019">
    <property type="entry name" value="KH_sf_prok-type"/>
</dbReference>
<keyword evidence="5 8" id="KW-0687">Ribonucleoprotein</keyword>
<organism evidence="12 13">
    <name type="scientific">Terricaulis silvestris</name>
    <dbReference type="NCBI Taxonomy" id="2686094"/>
    <lineage>
        <taxon>Bacteria</taxon>
        <taxon>Pseudomonadati</taxon>
        <taxon>Pseudomonadota</taxon>
        <taxon>Alphaproteobacteria</taxon>
        <taxon>Caulobacterales</taxon>
        <taxon>Caulobacteraceae</taxon>
        <taxon>Terricaulis</taxon>
    </lineage>
</organism>
<comment type="similarity">
    <text evidence="1 8 9">Belongs to the universal ribosomal protein uS3 family.</text>
</comment>
<gene>
    <name evidence="8 12" type="primary">rpsC</name>
    <name evidence="12" type="ORF">DSM104635_01851</name>
</gene>
<evidence type="ECO:0000256" key="8">
    <source>
        <dbReference type="HAMAP-Rule" id="MF_01309"/>
    </source>
</evidence>
<evidence type="ECO:0000256" key="5">
    <source>
        <dbReference type="ARBA" id="ARBA00023274"/>
    </source>
</evidence>
<evidence type="ECO:0000256" key="10">
    <source>
        <dbReference type="SAM" id="MobiDB-lite"/>
    </source>
</evidence>
<dbReference type="InterPro" id="IPR015946">
    <property type="entry name" value="KH_dom-like_a/b"/>
</dbReference>
<dbReference type="GO" id="GO:0006412">
    <property type="term" value="P:translation"/>
    <property type="evidence" value="ECO:0007669"/>
    <property type="project" value="UniProtKB-UniRule"/>
</dbReference>
<dbReference type="SUPFAM" id="SSF54814">
    <property type="entry name" value="Prokaryotic type KH domain (KH-domain type II)"/>
    <property type="match status" value="1"/>
</dbReference>
<protein>
    <recommendedName>
        <fullName evidence="7 8">Small ribosomal subunit protein uS3</fullName>
    </recommendedName>
</protein>
<dbReference type="GO" id="GO:0003729">
    <property type="term" value="F:mRNA binding"/>
    <property type="evidence" value="ECO:0007669"/>
    <property type="project" value="UniProtKB-UniRule"/>
</dbReference>
<dbReference type="NCBIfam" id="TIGR01009">
    <property type="entry name" value="rpsC_bact"/>
    <property type="match status" value="1"/>
</dbReference>
<dbReference type="FunFam" id="3.30.300.20:FF:000001">
    <property type="entry name" value="30S ribosomal protein S3"/>
    <property type="match status" value="1"/>
</dbReference>
<dbReference type="InterPro" id="IPR004087">
    <property type="entry name" value="KH_dom"/>
</dbReference>
<dbReference type="PANTHER" id="PTHR11760:SF19">
    <property type="entry name" value="SMALL RIBOSOMAL SUBUNIT PROTEIN US3C"/>
    <property type="match status" value="1"/>
</dbReference>
<feature type="compositionally biased region" description="Basic and acidic residues" evidence="10">
    <location>
        <begin position="213"/>
        <end position="250"/>
    </location>
</feature>
<feature type="domain" description="KH type-2" evidence="11">
    <location>
        <begin position="39"/>
        <end position="108"/>
    </location>
</feature>
<evidence type="ECO:0000259" key="11">
    <source>
        <dbReference type="PROSITE" id="PS50823"/>
    </source>
</evidence>
<evidence type="ECO:0000256" key="9">
    <source>
        <dbReference type="RuleBase" id="RU003624"/>
    </source>
</evidence>
<accession>A0A6I6MLW5</accession>
<dbReference type="FunFam" id="3.30.1140.32:FF:000001">
    <property type="entry name" value="30S ribosomal protein S3"/>
    <property type="match status" value="1"/>
</dbReference>
<feature type="region of interest" description="Disordered" evidence="10">
    <location>
        <begin position="213"/>
        <end position="269"/>
    </location>
</feature>
<dbReference type="InterPro" id="IPR005704">
    <property type="entry name" value="Ribosomal_uS3_bac-typ"/>
</dbReference>
<dbReference type="InterPro" id="IPR004044">
    <property type="entry name" value="KH_dom_type_2"/>
</dbReference>
<dbReference type="KEGG" id="tsv:DSM104635_01851"/>
<evidence type="ECO:0000256" key="2">
    <source>
        <dbReference type="ARBA" id="ARBA00022730"/>
    </source>
</evidence>
<dbReference type="EMBL" id="CP047045">
    <property type="protein sequence ID" value="QGZ95011.1"/>
    <property type="molecule type" value="Genomic_DNA"/>
</dbReference>
<evidence type="ECO:0000313" key="13">
    <source>
        <dbReference type="Proteomes" id="UP000431269"/>
    </source>
</evidence>
<dbReference type="GO" id="GO:0022627">
    <property type="term" value="C:cytosolic small ribosomal subunit"/>
    <property type="evidence" value="ECO:0007669"/>
    <property type="project" value="TreeGrafter"/>
</dbReference>
<dbReference type="InterPro" id="IPR036419">
    <property type="entry name" value="Ribosomal_S3_C_sf"/>
</dbReference>
<dbReference type="Gene3D" id="3.30.1140.32">
    <property type="entry name" value="Ribosomal protein S3, C-terminal domain"/>
    <property type="match status" value="1"/>
</dbReference>
<proteinExistence type="inferred from homology"/>
<dbReference type="HAMAP" id="MF_01309_B">
    <property type="entry name" value="Ribosomal_uS3_B"/>
    <property type="match status" value="1"/>
</dbReference>
<evidence type="ECO:0000256" key="3">
    <source>
        <dbReference type="ARBA" id="ARBA00022884"/>
    </source>
</evidence>
<dbReference type="AlphaFoldDB" id="A0A6I6MLW5"/>
<dbReference type="CDD" id="cd02412">
    <property type="entry name" value="KH-II_30S_S3"/>
    <property type="match status" value="1"/>
</dbReference>
<dbReference type="Pfam" id="PF00189">
    <property type="entry name" value="Ribosomal_S3_C"/>
    <property type="match status" value="1"/>
</dbReference>
<dbReference type="SUPFAM" id="SSF54821">
    <property type="entry name" value="Ribosomal protein S3 C-terminal domain"/>
    <property type="match status" value="1"/>
</dbReference>
<keyword evidence="2 8" id="KW-0699">rRNA-binding</keyword>